<dbReference type="InterPro" id="IPR010982">
    <property type="entry name" value="Lambda_DNA-bd_dom_sf"/>
</dbReference>
<evidence type="ECO:0000313" key="4">
    <source>
        <dbReference type="EMBL" id="SOC38621.1"/>
    </source>
</evidence>
<dbReference type="InterPro" id="IPR025194">
    <property type="entry name" value="RodZ-like_C"/>
</dbReference>
<evidence type="ECO:0000313" key="5">
    <source>
        <dbReference type="Proteomes" id="UP000219252"/>
    </source>
</evidence>
<protein>
    <submittedName>
        <fullName evidence="4">Cytoskeletal protein RodZ</fullName>
    </submittedName>
</protein>
<reference evidence="5" key="1">
    <citation type="submission" date="2017-08" db="EMBL/GenBank/DDBJ databases">
        <authorList>
            <person name="Varghese N."/>
            <person name="Submissions S."/>
        </authorList>
    </citation>
    <scope>NUCLEOTIDE SEQUENCE [LARGE SCALE GENOMIC DNA]</scope>
    <source>
        <strain evidence="5">JC23</strain>
    </source>
</reference>
<dbReference type="InterPro" id="IPR001387">
    <property type="entry name" value="Cro/C1-type_HTH"/>
</dbReference>
<dbReference type="PANTHER" id="PTHR34475:SF1">
    <property type="entry name" value="CYTOSKELETON PROTEIN RODZ"/>
    <property type="match status" value="1"/>
</dbReference>
<dbReference type="PROSITE" id="PS50943">
    <property type="entry name" value="HTH_CROC1"/>
    <property type="match status" value="1"/>
</dbReference>
<dbReference type="PANTHER" id="PTHR34475">
    <property type="match status" value="1"/>
</dbReference>
<accession>A0A285UEA0</accession>
<evidence type="ECO:0000256" key="1">
    <source>
        <dbReference type="SAM" id="MobiDB-lite"/>
    </source>
</evidence>
<evidence type="ECO:0000259" key="3">
    <source>
        <dbReference type="PROSITE" id="PS50943"/>
    </source>
</evidence>
<feature type="domain" description="HTH cro/C1-type" evidence="3">
    <location>
        <begin position="8"/>
        <end position="43"/>
    </location>
</feature>
<dbReference type="EMBL" id="OBQC01000004">
    <property type="protein sequence ID" value="SOC38621.1"/>
    <property type="molecule type" value="Genomic_DNA"/>
</dbReference>
<keyword evidence="2" id="KW-0812">Transmembrane</keyword>
<gene>
    <name evidence="4" type="ORF">SAMN05877842_104196</name>
</gene>
<dbReference type="InterPro" id="IPR050400">
    <property type="entry name" value="Bact_Cytoskel_RodZ"/>
</dbReference>
<feature type="transmembrane region" description="Helical" evidence="2">
    <location>
        <begin position="110"/>
        <end position="127"/>
    </location>
</feature>
<proteinExistence type="predicted"/>
<dbReference type="Gene3D" id="1.10.260.40">
    <property type="entry name" value="lambda repressor-like DNA-binding domains"/>
    <property type="match status" value="1"/>
</dbReference>
<dbReference type="SMART" id="SM00530">
    <property type="entry name" value="HTH_XRE"/>
    <property type="match status" value="1"/>
</dbReference>
<name>A0A285UEA0_9BACL</name>
<dbReference type="RefSeq" id="WP_097149186.1">
    <property type="nucleotide sequence ID" value="NZ_OBQC01000004.1"/>
</dbReference>
<feature type="region of interest" description="Disordered" evidence="1">
    <location>
        <begin position="138"/>
        <end position="202"/>
    </location>
</feature>
<dbReference type="Pfam" id="PF13464">
    <property type="entry name" value="RodZ_C"/>
    <property type="match status" value="1"/>
</dbReference>
<dbReference type="OrthoDB" id="9797543at2"/>
<keyword evidence="2" id="KW-1133">Transmembrane helix</keyword>
<dbReference type="AlphaFoldDB" id="A0A285UEA0"/>
<evidence type="ECO:0000256" key="2">
    <source>
        <dbReference type="SAM" id="Phobius"/>
    </source>
</evidence>
<dbReference type="Pfam" id="PF13413">
    <property type="entry name" value="HTH_25"/>
    <property type="match status" value="1"/>
</dbReference>
<sequence>MTELGTRLKEARLSKGYSLDDLQEITKIQKRYLVGIEEGNYSIMPGTFYVRAFIKQYAEAVGLKSEELLEQYKTEVPKTNPDEVTQAVPYTPSRRTSRNSGKVMETAPKFIVALFIIVIIAVIWFLYSQKVQNTPEQEKIEQSQFEYDQKPTPPVNQDDEEGEGGSAGGANGETTDEEGTGTDEQVDEEEEPEVKQTISAGEVQADGVTTNYTLTGSETMNLRIVISGDTWVGIRNATGAEQIPDRVYKSGEEVIFDATTNAYARIRLGDARNAKVFVNDEELVYVQNPQDRGKSTQNIVIQFGEEAAQ</sequence>
<dbReference type="SUPFAM" id="SSF47413">
    <property type="entry name" value="lambda repressor-like DNA-binding domains"/>
    <property type="match status" value="1"/>
</dbReference>
<feature type="compositionally biased region" description="Acidic residues" evidence="1">
    <location>
        <begin position="174"/>
        <end position="192"/>
    </location>
</feature>
<keyword evidence="2" id="KW-0472">Membrane</keyword>
<dbReference type="CDD" id="cd00093">
    <property type="entry name" value="HTH_XRE"/>
    <property type="match status" value="1"/>
</dbReference>
<dbReference type="Proteomes" id="UP000219252">
    <property type="component" value="Unassembled WGS sequence"/>
</dbReference>
<dbReference type="GO" id="GO:0003677">
    <property type="term" value="F:DNA binding"/>
    <property type="evidence" value="ECO:0007669"/>
    <property type="project" value="InterPro"/>
</dbReference>
<organism evidence="4 5">
    <name type="scientific">Ureibacillus acetophenoni</name>
    <dbReference type="NCBI Taxonomy" id="614649"/>
    <lineage>
        <taxon>Bacteria</taxon>
        <taxon>Bacillati</taxon>
        <taxon>Bacillota</taxon>
        <taxon>Bacilli</taxon>
        <taxon>Bacillales</taxon>
        <taxon>Caryophanaceae</taxon>
        <taxon>Ureibacillus</taxon>
    </lineage>
</organism>
<keyword evidence="5" id="KW-1185">Reference proteome</keyword>